<dbReference type="AlphaFoldDB" id="A0A1L9U1D9"/>
<dbReference type="Pfam" id="PF07648">
    <property type="entry name" value="Kazal_2"/>
    <property type="match status" value="1"/>
</dbReference>
<comment type="function">
    <text evidence="1 8">Involved in inositol deacylation of GPI-anchored proteins which plays important roles in the quality control and ER-associated degradation of GPI-anchored proteins.</text>
</comment>
<feature type="domain" description="GPI inositol-deacylase PGAP1-like alpha/beta" evidence="10">
    <location>
        <begin position="24"/>
        <end position="162"/>
    </location>
</feature>
<dbReference type="SUPFAM" id="SSF89372">
    <property type="entry name" value="Fucose-specific lectin"/>
    <property type="match status" value="1"/>
</dbReference>
<keyword evidence="5 8" id="KW-0256">Endoplasmic reticulum</keyword>
<protein>
    <recommendedName>
        <fullName evidence="4 8">GPI inositol-deacylase</fullName>
        <ecNumber evidence="8">3.1.-.-</ecNumber>
    </recommendedName>
</protein>
<comment type="subcellular location">
    <subcellularLocation>
        <location evidence="8">Endoplasmic reticulum membrane</location>
    </subcellularLocation>
    <subcellularLocation>
        <location evidence="3">Membrane</location>
    </subcellularLocation>
    <subcellularLocation>
        <location evidence="2">Mitochondrion</location>
    </subcellularLocation>
</comment>
<evidence type="ECO:0000256" key="3">
    <source>
        <dbReference type="ARBA" id="ARBA00004370"/>
    </source>
</evidence>
<evidence type="ECO:0000256" key="6">
    <source>
        <dbReference type="ARBA" id="ARBA00023128"/>
    </source>
</evidence>
<proteinExistence type="inferred from homology"/>
<dbReference type="InterPro" id="IPR012908">
    <property type="entry name" value="PGAP1-ab_dom-like"/>
</dbReference>
<keyword evidence="8" id="KW-0378">Hydrolase</keyword>
<dbReference type="Gene3D" id="2.120.10.70">
    <property type="entry name" value="Fucose-specific lectin"/>
    <property type="match status" value="2"/>
</dbReference>
<evidence type="ECO:0000313" key="12">
    <source>
        <dbReference type="Proteomes" id="UP000184499"/>
    </source>
</evidence>
<dbReference type="GO" id="GO:0016788">
    <property type="term" value="F:hydrolase activity, acting on ester bonds"/>
    <property type="evidence" value="ECO:0007669"/>
    <property type="project" value="InterPro"/>
</dbReference>
<keyword evidence="7 8" id="KW-0472">Membrane</keyword>
<dbReference type="InterPro" id="IPR029058">
    <property type="entry name" value="AB_hydrolase_fold"/>
</dbReference>
<reference evidence="12" key="1">
    <citation type="journal article" date="2017" name="Genome Biol.">
        <title>Comparative genomics reveals high biological diversity and specific adaptations in the industrially and medically important fungal genus Aspergillus.</title>
        <authorList>
            <person name="de Vries R.P."/>
            <person name="Riley R."/>
            <person name="Wiebenga A."/>
            <person name="Aguilar-Osorio G."/>
            <person name="Amillis S."/>
            <person name="Uchima C.A."/>
            <person name="Anderluh G."/>
            <person name="Asadollahi M."/>
            <person name="Askin M."/>
            <person name="Barry K."/>
            <person name="Battaglia E."/>
            <person name="Bayram O."/>
            <person name="Benocci T."/>
            <person name="Braus-Stromeyer S.A."/>
            <person name="Caldana C."/>
            <person name="Canovas D."/>
            <person name="Cerqueira G.C."/>
            <person name="Chen F."/>
            <person name="Chen W."/>
            <person name="Choi C."/>
            <person name="Clum A."/>
            <person name="Dos Santos R.A."/>
            <person name="Damasio A.R."/>
            <person name="Diallinas G."/>
            <person name="Emri T."/>
            <person name="Fekete E."/>
            <person name="Flipphi M."/>
            <person name="Freyberg S."/>
            <person name="Gallo A."/>
            <person name="Gournas C."/>
            <person name="Habgood R."/>
            <person name="Hainaut M."/>
            <person name="Harispe M.L."/>
            <person name="Henrissat B."/>
            <person name="Hilden K.S."/>
            <person name="Hope R."/>
            <person name="Hossain A."/>
            <person name="Karabika E."/>
            <person name="Karaffa L."/>
            <person name="Karanyi Z."/>
            <person name="Krasevec N."/>
            <person name="Kuo A."/>
            <person name="Kusch H."/>
            <person name="LaButti K."/>
            <person name="Lagendijk E.L."/>
            <person name="Lapidus A."/>
            <person name="Levasseur A."/>
            <person name="Lindquist E."/>
            <person name="Lipzen A."/>
            <person name="Logrieco A.F."/>
            <person name="MacCabe A."/>
            <person name="Maekelae M.R."/>
            <person name="Malavazi I."/>
            <person name="Melin P."/>
            <person name="Meyer V."/>
            <person name="Mielnichuk N."/>
            <person name="Miskei M."/>
            <person name="Molnar A.P."/>
            <person name="Mule G."/>
            <person name="Ngan C.Y."/>
            <person name="Orejas M."/>
            <person name="Orosz E."/>
            <person name="Ouedraogo J.P."/>
            <person name="Overkamp K.M."/>
            <person name="Park H.-S."/>
            <person name="Perrone G."/>
            <person name="Piumi F."/>
            <person name="Punt P.J."/>
            <person name="Ram A.F."/>
            <person name="Ramon A."/>
            <person name="Rauscher S."/>
            <person name="Record E."/>
            <person name="Riano-Pachon D.M."/>
            <person name="Robert V."/>
            <person name="Roehrig J."/>
            <person name="Ruller R."/>
            <person name="Salamov A."/>
            <person name="Salih N.S."/>
            <person name="Samson R.A."/>
            <person name="Sandor E."/>
            <person name="Sanguinetti M."/>
            <person name="Schuetze T."/>
            <person name="Sepcic K."/>
            <person name="Shelest E."/>
            <person name="Sherlock G."/>
            <person name="Sophianopoulou V."/>
            <person name="Squina F.M."/>
            <person name="Sun H."/>
            <person name="Susca A."/>
            <person name="Todd R.B."/>
            <person name="Tsang A."/>
            <person name="Unkles S.E."/>
            <person name="van de Wiele N."/>
            <person name="van Rossen-Uffink D."/>
            <person name="Oliveira J.V."/>
            <person name="Vesth T.C."/>
            <person name="Visser J."/>
            <person name="Yu J.-H."/>
            <person name="Zhou M."/>
            <person name="Andersen M.R."/>
            <person name="Archer D.B."/>
            <person name="Baker S.E."/>
            <person name="Benoit I."/>
            <person name="Brakhage A.A."/>
            <person name="Braus G.H."/>
            <person name="Fischer R."/>
            <person name="Frisvad J.C."/>
            <person name="Goldman G.H."/>
            <person name="Houbraken J."/>
            <person name="Oakley B."/>
            <person name="Pocsi I."/>
            <person name="Scazzocchio C."/>
            <person name="Seiboth B."/>
            <person name="vanKuyk P.A."/>
            <person name="Wortman J."/>
            <person name="Dyer P.S."/>
            <person name="Grigoriev I.V."/>
        </authorList>
    </citation>
    <scope>NUCLEOTIDE SEQUENCE [LARGE SCALE GENOMIC DNA]</scope>
    <source>
        <strain evidence="12">CBS 101740 / IMI 381727 / IBT 21946</strain>
    </source>
</reference>
<dbReference type="PANTHER" id="PTHR48182">
    <property type="entry name" value="PROTEIN SERAC1"/>
    <property type="match status" value="1"/>
</dbReference>
<evidence type="ECO:0000256" key="2">
    <source>
        <dbReference type="ARBA" id="ARBA00004173"/>
    </source>
</evidence>
<organism evidence="11 12">
    <name type="scientific">Aspergillus brasiliensis (strain CBS 101740 / IMI 381727 / IBT 21946)</name>
    <dbReference type="NCBI Taxonomy" id="767769"/>
    <lineage>
        <taxon>Eukaryota</taxon>
        <taxon>Fungi</taxon>
        <taxon>Dikarya</taxon>
        <taxon>Ascomycota</taxon>
        <taxon>Pezizomycotina</taxon>
        <taxon>Eurotiomycetes</taxon>
        <taxon>Eurotiomycetidae</taxon>
        <taxon>Eurotiales</taxon>
        <taxon>Aspergillaceae</taxon>
        <taxon>Aspergillus</taxon>
        <taxon>Aspergillus subgen. Circumdati</taxon>
    </lineage>
</organism>
<keyword evidence="8" id="KW-0653">Protein transport</keyword>
<dbReference type="PANTHER" id="PTHR48182:SF2">
    <property type="entry name" value="PROTEIN SERAC1"/>
    <property type="match status" value="1"/>
</dbReference>
<dbReference type="Pfam" id="PF07819">
    <property type="entry name" value="PGAP1"/>
    <property type="match status" value="1"/>
</dbReference>
<dbReference type="VEuPathDB" id="FungiDB:ASPBRDRAFT_201794"/>
<evidence type="ECO:0000313" key="11">
    <source>
        <dbReference type="EMBL" id="OJJ65462.1"/>
    </source>
</evidence>
<dbReference type="GO" id="GO:0005789">
    <property type="term" value="C:endoplasmic reticulum membrane"/>
    <property type="evidence" value="ECO:0007669"/>
    <property type="project" value="UniProtKB-SubCell"/>
</dbReference>
<keyword evidence="8" id="KW-0813">Transport</keyword>
<comment type="similarity">
    <text evidence="8">Belongs to the GPI inositol-deacylase family.</text>
</comment>
<dbReference type="GO" id="GO:0015031">
    <property type="term" value="P:protein transport"/>
    <property type="evidence" value="ECO:0007669"/>
    <property type="project" value="UniProtKB-KW"/>
</dbReference>
<dbReference type="OrthoDB" id="427518at2759"/>
<dbReference type="EC" id="3.1.-.-" evidence="8"/>
<keyword evidence="6" id="KW-0496">Mitochondrion</keyword>
<accession>A0A1L9U1D9</accession>
<evidence type="ECO:0000259" key="10">
    <source>
        <dbReference type="Pfam" id="PF07819"/>
    </source>
</evidence>
<evidence type="ECO:0000256" key="5">
    <source>
        <dbReference type="ARBA" id="ARBA00022824"/>
    </source>
</evidence>
<evidence type="ECO:0000259" key="9">
    <source>
        <dbReference type="Pfam" id="PF07648"/>
    </source>
</evidence>
<evidence type="ECO:0000256" key="1">
    <source>
        <dbReference type="ARBA" id="ARBA00003496"/>
    </source>
</evidence>
<dbReference type="Proteomes" id="UP000184499">
    <property type="component" value="Unassembled WGS sequence"/>
</dbReference>
<gene>
    <name evidence="11" type="ORF">ASPBRDRAFT_201794</name>
</gene>
<dbReference type="InterPro" id="IPR052374">
    <property type="entry name" value="SERAC1"/>
</dbReference>
<sequence length="696" mass="78144">MDQKPIERLGFSKISGSSDAYVDIVFVHGLWGHAKETWTKTASERSVFWPLDLLSENPGLEQARILTWGYDTRISWLPFRAMNQQDITSHANDLMVALQAERSKDRSRPLIFVCHSLGGILVKIVLDKSRWPSSQNTQIYRSTRGIIFLGTPHHGSEAANWADIASNLAKFSNPGFNSSVLQGLRLNSQLLDNVHERFRYMLDEGQFGIHSFGETMPVVRLFGRTVVVPEKSAMVGHKREKWRNIAGNHLEICKFDETTNDGYKAVLEAILEYIREIEVSGPQHENCCITAVSRAPSHLDVFACGNDGQVYTSWWIRGSGWQDTKWKNLGGDFSPGAKVSAVARHSEHLDLFMCDANGCVKTAWWSSEVPGWSSLRGWVPARAQIYLYNGLASTEQIGKRFLAWGSGEEPGLSGLEGWVAWGQRLLPSGLVSTDWEQIGEGFPAGADVAAVACKEDRLDLFVCGNDGKVYTTSWTKDSGWEDRWKPLNGHFSPGAKITAVAQPHPHYEQIDLFICGADGSVKTSRRNGDPEWTNWQLVGPEQMFPGEADVTAVAREEGYLDLFVCGNDGKVYTTSWTKDSGWEDRWISLNGYFPPGAKIEAVARHSEKIELFVCDDSGNVKTSHRNGSLKWTNWQLVGAGFTEVADVTAVSRTEEQNLDLFVCGSREQEEYGFWWIRWGKVRWDRWHLIGKQSLLQ</sequence>
<dbReference type="GO" id="GO:0005739">
    <property type="term" value="C:mitochondrion"/>
    <property type="evidence" value="ECO:0007669"/>
    <property type="project" value="UniProtKB-SubCell"/>
</dbReference>
<evidence type="ECO:0000256" key="4">
    <source>
        <dbReference type="ARBA" id="ARBA00015856"/>
    </source>
</evidence>
<dbReference type="EMBL" id="KV878740">
    <property type="protein sequence ID" value="OJJ65462.1"/>
    <property type="molecule type" value="Genomic_DNA"/>
</dbReference>
<evidence type="ECO:0000256" key="7">
    <source>
        <dbReference type="ARBA" id="ARBA00023136"/>
    </source>
</evidence>
<feature type="domain" description="Kazal-like" evidence="9">
    <location>
        <begin position="452"/>
        <end position="472"/>
    </location>
</feature>
<keyword evidence="12" id="KW-1185">Reference proteome</keyword>
<dbReference type="RefSeq" id="XP_067472713.1">
    <property type="nucleotide sequence ID" value="XM_067621604.1"/>
</dbReference>
<evidence type="ECO:0000256" key="8">
    <source>
        <dbReference type="RuleBase" id="RU365011"/>
    </source>
</evidence>
<dbReference type="Gene3D" id="3.40.50.1820">
    <property type="entry name" value="alpha/beta hydrolase"/>
    <property type="match status" value="1"/>
</dbReference>
<dbReference type="GeneID" id="93574092"/>
<name>A0A1L9U1D9_ASPBC</name>
<dbReference type="InterPro" id="IPR002350">
    <property type="entry name" value="Kazal_dom"/>
</dbReference>
<dbReference type="SUPFAM" id="SSF53474">
    <property type="entry name" value="alpha/beta-Hydrolases"/>
    <property type="match status" value="1"/>
</dbReference>